<dbReference type="RefSeq" id="WP_053235219.1">
    <property type="nucleotide sequence ID" value="NZ_CP011125.1"/>
</dbReference>
<name>A0A0F6SG40_9BACT</name>
<reference evidence="2 3" key="1">
    <citation type="submission" date="2015-03" db="EMBL/GenBank/DDBJ databases">
        <title>Genome assembly of Sandaracinus amylolyticus DSM 53668.</title>
        <authorList>
            <person name="Sharma G."/>
            <person name="Subramanian S."/>
        </authorList>
    </citation>
    <scope>NUCLEOTIDE SEQUENCE [LARGE SCALE GENOMIC DNA]</scope>
    <source>
        <strain evidence="2 3">DSM 53668</strain>
    </source>
</reference>
<sequence length="150" mass="15351">MCRALGSLVIAIVLAACGGVDPGAACSVDGDCGGRMICVVVDEMRSACMAPCDDATWVCADGSVCLASPSNGRVCWFGGPLPFDAECAAELDCEPGGICQDGVCTQSCQLTPPAYLDPDDVPEFDPASVCDEGQVCQPLAWDGSRGYCSP</sequence>
<accession>A0A0F6SG40</accession>
<dbReference type="KEGG" id="samy:DB32_005178"/>
<evidence type="ECO:0000313" key="3">
    <source>
        <dbReference type="Proteomes" id="UP000034883"/>
    </source>
</evidence>
<evidence type="ECO:0000256" key="1">
    <source>
        <dbReference type="SAM" id="SignalP"/>
    </source>
</evidence>
<keyword evidence="1" id="KW-0732">Signal</keyword>
<feature type="chain" id="PRO_5002509532" description="Lipoprotein" evidence="1">
    <location>
        <begin position="19"/>
        <end position="150"/>
    </location>
</feature>
<protein>
    <recommendedName>
        <fullName evidence="4">Lipoprotein</fullName>
    </recommendedName>
</protein>
<dbReference type="EMBL" id="CP011125">
    <property type="protein sequence ID" value="AKF08029.1"/>
    <property type="molecule type" value="Genomic_DNA"/>
</dbReference>
<proteinExistence type="predicted"/>
<gene>
    <name evidence="2" type="ORF">DB32_005178</name>
</gene>
<dbReference type="Proteomes" id="UP000034883">
    <property type="component" value="Chromosome"/>
</dbReference>
<evidence type="ECO:0000313" key="2">
    <source>
        <dbReference type="EMBL" id="AKF08029.1"/>
    </source>
</evidence>
<dbReference type="PROSITE" id="PS51257">
    <property type="entry name" value="PROKAR_LIPOPROTEIN"/>
    <property type="match status" value="1"/>
</dbReference>
<organism evidence="2 3">
    <name type="scientific">Sandaracinus amylolyticus</name>
    <dbReference type="NCBI Taxonomy" id="927083"/>
    <lineage>
        <taxon>Bacteria</taxon>
        <taxon>Pseudomonadati</taxon>
        <taxon>Myxococcota</taxon>
        <taxon>Polyangia</taxon>
        <taxon>Polyangiales</taxon>
        <taxon>Sandaracinaceae</taxon>
        <taxon>Sandaracinus</taxon>
    </lineage>
</organism>
<dbReference type="AlphaFoldDB" id="A0A0F6SG40"/>
<keyword evidence="3" id="KW-1185">Reference proteome</keyword>
<dbReference type="OrthoDB" id="5481273at2"/>
<evidence type="ECO:0008006" key="4">
    <source>
        <dbReference type="Google" id="ProtNLM"/>
    </source>
</evidence>
<feature type="signal peptide" evidence="1">
    <location>
        <begin position="1"/>
        <end position="18"/>
    </location>
</feature>
<dbReference type="STRING" id="927083.DB32_005178"/>